<organism evidence="4 5">
    <name type="scientific">Pacificimonas flava</name>
    <dbReference type="NCBI Taxonomy" id="1234595"/>
    <lineage>
        <taxon>Bacteria</taxon>
        <taxon>Pseudomonadati</taxon>
        <taxon>Pseudomonadota</taxon>
        <taxon>Alphaproteobacteria</taxon>
        <taxon>Sphingomonadales</taxon>
        <taxon>Sphingosinicellaceae</taxon>
        <taxon>Pacificimonas</taxon>
    </lineage>
</organism>
<gene>
    <name evidence="4" type="ORF">B5C34_04480</name>
</gene>
<proteinExistence type="predicted"/>
<dbReference type="EMBL" id="NFZT01000001">
    <property type="protein sequence ID" value="OWV32781.1"/>
    <property type="molecule type" value="Genomic_DNA"/>
</dbReference>
<reference evidence="5" key="1">
    <citation type="submission" date="2017-05" db="EMBL/GenBank/DDBJ databases">
        <authorList>
            <person name="Lin X."/>
        </authorList>
    </citation>
    <scope>NUCLEOTIDE SEQUENCE [LARGE SCALE GENOMIC DNA]</scope>
    <source>
        <strain evidence="5">JLT2012</strain>
    </source>
</reference>
<feature type="region of interest" description="Disordered" evidence="1">
    <location>
        <begin position="350"/>
        <end position="369"/>
    </location>
</feature>
<name>A0A219B3A3_9SPHN</name>
<feature type="signal peptide" evidence="2">
    <location>
        <begin position="1"/>
        <end position="33"/>
    </location>
</feature>
<feature type="domain" description="Phytase-like" evidence="3">
    <location>
        <begin position="74"/>
        <end position="332"/>
    </location>
</feature>
<dbReference type="PIRSF" id="PIRSF031900">
    <property type="entry name" value="UCP031900"/>
    <property type="match status" value="1"/>
</dbReference>
<protein>
    <recommendedName>
        <fullName evidence="3">Phytase-like domain-containing protein</fullName>
    </recommendedName>
</protein>
<feature type="chain" id="PRO_5012103644" description="Phytase-like domain-containing protein" evidence="2">
    <location>
        <begin position="34"/>
        <end position="369"/>
    </location>
</feature>
<evidence type="ECO:0000259" key="3">
    <source>
        <dbReference type="Pfam" id="PF13449"/>
    </source>
</evidence>
<dbReference type="Pfam" id="PF13449">
    <property type="entry name" value="Phytase-like"/>
    <property type="match status" value="1"/>
</dbReference>
<dbReference type="AlphaFoldDB" id="A0A219B3A3"/>
<dbReference type="InterPro" id="IPR014567">
    <property type="entry name" value="UCP031900"/>
</dbReference>
<dbReference type="Proteomes" id="UP000198462">
    <property type="component" value="Unassembled WGS sequence"/>
</dbReference>
<accession>A0A219B3A3</accession>
<dbReference type="OrthoDB" id="9798693at2"/>
<keyword evidence="5" id="KW-1185">Reference proteome</keyword>
<evidence type="ECO:0000256" key="2">
    <source>
        <dbReference type="SAM" id="SignalP"/>
    </source>
</evidence>
<feature type="compositionally biased region" description="Basic and acidic residues" evidence="1">
    <location>
        <begin position="360"/>
        <end position="369"/>
    </location>
</feature>
<evidence type="ECO:0000313" key="4">
    <source>
        <dbReference type="EMBL" id="OWV32781.1"/>
    </source>
</evidence>
<keyword evidence="2" id="KW-0732">Signal</keyword>
<sequence length="369" mass="40319">MLSFSLPVASPFRVTAYLLAVFLFGLSALAAHAEDGPVDVDAEPLPLHAEDRAMERVGRLAYRGGLVLSSAEERFGGISGLRWLGEGNRFLAVTDQGDWLRLDLAETSGLLTGIEQAEIGLMTDARGAPLIAKPLADAEALNVRRHEDGLTASVWFERSHRRQTFRVTEEGRLGEVLSEVPFEADPPLAANGGIEAATSIDSGLFLFAEGAENSEGRIRAFRRWDCNEPRPCTKPVSVRLPAPYRPTDAVSLGGDRLLLLSRHFSPADGVSARIDELTWRRGTTKDGKPFGGFSLKPVAFLKPPLATDNFEGIAIRRSGERTYVYLVSDDNFSPLQRTLLLKFELLPEERDAPARPSEGNADRGSRGPR</sequence>
<comment type="caution">
    <text evidence="4">The sequence shown here is derived from an EMBL/GenBank/DDBJ whole genome shotgun (WGS) entry which is preliminary data.</text>
</comment>
<dbReference type="InterPro" id="IPR027372">
    <property type="entry name" value="Phytase-like_dom"/>
</dbReference>
<evidence type="ECO:0000313" key="5">
    <source>
        <dbReference type="Proteomes" id="UP000198462"/>
    </source>
</evidence>
<dbReference type="RefSeq" id="WP_088711571.1">
    <property type="nucleotide sequence ID" value="NZ_NFZT01000001.1"/>
</dbReference>
<evidence type="ECO:0000256" key="1">
    <source>
        <dbReference type="SAM" id="MobiDB-lite"/>
    </source>
</evidence>